<reference evidence="8 9" key="1">
    <citation type="submission" date="2017-11" db="EMBL/GenBank/DDBJ databases">
        <title>De-novo sequencing of pomegranate (Punica granatum L.) genome.</title>
        <authorList>
            <person name="Akparov Z."/>
            <person name="Amiraslanov A."/>
            <person name="Hajiyeva S."/>
            <person name="Abbasov M."/>
            <person name="Kaur K."/>
            <person name="Hamwieh A."/>
            <person name="Solovyev V."/>
            <person name="Salamov A."/>
            <person name="Braich B."/>
            <person name="Kosarev P."/>
            <person name="Mahmoud A."/>
            <person name="Hajiyev E."/>
            <person name="Babayeva S."/>
            <person name="Izzatullayeva V."/>
            <person name="Mammadov A."/>
            <person name="Mammadov A."/>
            <person name="Sharifova S."/>
            <person name="Ojaghi J."/>
            <person name="Eynullazada K."/>
            <person name="Bayramov B."/>
            <person name="Abdulazimova A."/>
            <person name="Shahmuradov I."/>
        </authorList>
    </citation>
    <scope>NUCLEOTIDE SEQUENCE [LARGE SCALE GENOMIC DNA]</scope>
    <source>
        <strain evidence="9">cv. AG2017</strain>
        <tissue evidence="8">Leaf</tissue>
    </source>
</reference>
<evidence type="ECO:0000256" key="5">
    <source>
        <dbReference type="PROSITE-ProRule" id="PRU00708"/>
    </source>
</evidence>
<dbReference type="PANTHER" id="PTHR46935">
    <property type="entry name" value="OS01G0674700 PROTEIN"/>
    <property type="match status" value="1"/>
</dbReference>
<organism evidence="8 9">
    <name type="scientific">Punica granatum</name>
    <name type="common">Pomegranate</name>
    <dbReference type="NCBI Taxonomy" id="22663"/>
    <lineage>
        <taxon>Eukaryota</taxon>
        <taxon>Viridiplantae</taxon>
        <taxon>Streptophyta</taxon>
        <taxon>Embryophyta</taxon>
        <taxon>Tracheophyta</taxon>
        <taxon>Spermatophyta</taxon>
        <taxon>Magnoliopsida</taxon>
        <taxon>eudicotyledons</taxon>
        <taxon>Gunneridae</taxon>
        <taxon>Pentapetalae</taxon>
        <taxon>rosids</taxon>
        <taxon>malvids</taxon>
        <taxon>Myrtales</taxon>
        <taxon>Lythraceae</taxon>
        <taxon>Punica</taxon>
    </lineage>
</organism>
<protein>
    <recommendedName>
        <fullName evidence="7">Large ribosomal subunit protein bL12 C-terminal domain-containing protein</fullName>
    </recommendedName>
</protein>
<dbReference type="Gene3D" id="3.30.1390.10">
    <property type="match status" value="1"/>
</dbReference>
<dbReference type="Gene3D" id="1.25.40.10">
    <property type="entry name" value="Tetratricopeptide repeat domain"/>
    <property type="match status" value="3"/>
</dbReference>
<evidence type="ECO:0000256" key="2">
    <source>
        <dbReference type="ARBA" id="ARBA00022737"/>
    </source>
</evidence>
<dbReference type="GO" id="GO:0006412">
    <property type="term" value="P:translation"/>
    <property type="evidence" value="ECO:0007669"/>
    <property type="project" value="InterPro"/>
</dbReference>
<dbReference type="GO" id="GO:0003735">
    <property type="term" value="F:structural constituent of ribosome"/>
    <property type="evidence" value="ECO:0007669"/>
    <property type="project" value="InterPro"/>
</dbReference>
<dbReference type="Pfam" id="PF13812">
    <property type="entry name" value="PPR_3"/>
    <property type="match status" value="1"/>
</dbReference>
<dbReference type="InterPro" id="IPR014719">
    <property type="entry name" value="Ribosomal_bL12_C/ClpS-like"/>
</dbReference>
<dbReference type="InterPro" id="IPR044645">
    <property type="entry name" value="DG1/EMB2279-like"/>
</dbReference>
<proteinExistence type="inferred from homology"/>
<keyword evidence="2" id="KW-0677">Repeat</keyword>
<feature type="region of interest" description="Disordered" evidence="6">
    <location>
        <begin position="45"/>
        <end position="66"/>
    </location>
</feature>
<feature type="region of interest" description="Disordered" evidence="6">
    <location>
        <begin position="1"/>
        <end position="22"/>
    </location>
</feature>
<feature type="repeat" description="PPR" evidence="5">
    <location>
        <begin position="498"/>
        <end position="532"/>
    </location>
</feature>
<name>A0A2I0KS81_PUNGR</name>
<evidence type="ECO:0000256" key="3">
    <source>
        <dbReference type="ARBA" id="ARBA00022980"/>
    </source>
</evidence>
<evidence type="ECO:0000256" key="4">
    <source>
        <dbReference type="ARBA" id="ARBA00023274"/>
    </source>
</evidence>
<dbReference type="NCBIfam" id="TIGR00756">
    <property type="entry name" value="PPR"/>
    <property type="match status" value="2"/>
</dbReference>
<evidence type="ECO:0000313" key="9">
    <source>
        <dbReference type="Proteomes" id="UP000233551"/>
    </source>
</evidence>
<dbReference type="Pfam" id="PF00542">
    <property type="entry name" value="Ribosomal_L12"/>
    <property type="match status" value="1"/>
</dbReference>
<evidence type="ECO:0000313" key="8">
    <source>
        <dbReference type="EMBL" id="PKI71319.1"/>
    </source>
</evidence>
<dbReference type="InterPro" id="IPR002885">
    <property type="entry name" value="PPR_rpt"/>
</dbReference>
<dbReference type="STRING" id="22663.A0A2I0KS81"/>
<feature type="compositionally biased region" description="Polar residues" evidence="6">
    <location>
        <begin position="1"/>
        <end position="10"/>
    </location>
</feature>
<dbReference type="EMBL" id="PGOL01000385">
    <property type="protein sequence ID" value="PKI71319.1"/>
    <property type="molecule type" value="Genomic_DNA"/>
</dbReference>
<dbReference type="InterPro" id="IPR013823">
    <property type="entry name" value="Ribosomal_bL12_C"/>
</dbReference>
<dbReference type="PROSITE" id="PS51375">
    <property type="entry name" value="PPR"/>
    <property type="match status" value="3"/>
</dbReference>
<feature type="repeat" description="PPR" evidence="5">
    <location>
        <begin position="338"/>
        <end position="372"/>
    </location>
</feature>
<sequence length="930" mass="105318">MEASPSNSHQLPPAPKFQPNTERIKRRLLKNGVFPIPKIVHTLRKKAIQKHDRKQDKNSAQSQDVFPPAQQQALLEEAHCEKLKREYKEFNKAVNLMVGLPWEGVERVTLRELASARDEYEVGVVRRTRLRELGEMFEGRKREELQWVLEDDPVEWKGSWVEREGSDWDPQKSRKRRTESEVVKFLVTRLSASEIDKRDWKFSRMMKQSGLQFTEEQLLKILEGLGSEGRWKQAMSVVEWVYDDKQHRHWKSRFVYTKLLAVLGKARRPREALKVFNQMLEDFHIYPDMAAYHSIAVTLGQSGLVKELLNLIESMREKTRKKIKNLRKKSWDPVLEPDLIVYNAVLNACVPSHQWKGVSWVFEQLRMSGLKPNGATYGLAMEMGLFAQALSWCGSPVLVTSFWREGKVDEAVEAVRDMERRGVVGTASVYYELACCLCNNGRWQEAVVEVEKSRKLPHAKPLEVTFTGLIISSMEGGHIDDCISLFNYMKGQCDCSANIGTINTMLRIYGRNDMFSEAKELFEEIKGTQLPERTSSGSDNVVHVSLIPDEYTYSLMLEASARALQWEYFEYVYKEMTLSHYRLDQTKHASFLMAASKAGKGHLLEHAFDSILEAGEVPQPLVFLEMVFQATAQHNYERAVTLITIMAHAPFQVTEKQWTELFGRSNRRIPEECWENLLGALRNCPLANEATVTNLARSLNSLLERSVESGEISSLGKGTGNSQADLVGRRSLSFGQDDLGTVNHAQLLIGIIRRSPKMRSLSMRFPSRSLLKLLAASTESPFSRHLCSQSLQSESRTQKLERIADELLSLTKLERYDYSILFRLKMGLNQYGPAVSGLGSPGAAAAQGADGKPAAAAAEKTAFDIKLEKFDAAAKIKVIKEVRTFTDLGLKEAKELVEKAPVVLKKGVTKEEAAPILEKLKEVGATVTLE</sequence>
<dbReference type="HAMAP" id="MF_00368">
    <property type="entry name" value="Ribosomal_bL12"/>
    <property type="match status" value="1"/>
</dbReference>
<feature type="repeat" description="PPR" evidence="5">
    <location>
        <begin position="252"/>
        <end position="282"/>
    </location>
</feature>
<accession>A0A2I0KS81</accession>
<dbReference type="GO" id="GO:0009658">
    <property type="term" value="P:chloroplast organization"/>
    <property type="evidence" value="ECO:0007669"/>
    <property type="project" value="InterPro"/>
</dbReference>
<dbReference type="GO" id="GO:1990904">
    <property type="term" value="C:ribonucleoprotein complex"/>
    <property type="evidence" value="ECO:0007669"/>
    <property type="project" value="UniProtKB-KW"/>
</dbReference>
<dbReference type="PANTHER" id="PTHR46935:SF2">
    <property type="entry name" value="PENTACOTRIPEPTIDE-REPEAT REGION OF PRORP DOMAIN-CONTAINING PROTEIN"/>
    <property type="match status" value="1"/>
</dbReference>
<evidence type="ECO:0000259" key="7">
    <source>
        <dbReference type="Pfam" id="PF00542"/>
    </source>
</evidence>
<evidence type="ECO:0000256" key="6">
    <source>
        <dbReference type="SAM" id="MobiDB-lite"/>
    </source>
</evidence>
<keyword evidence="3" id="KW-0689">Ribosomal protein</keyword>
<dbReference type="AlphaFoldDB" id="A0A2I0KS81"/>
<dbReference type="InterPro" id="IPR000206">
    <property type="entry name" value="Ribosomal_bL12"/>
</dbReference>
<dbReference type="GO" id="GO:0005840">
    <property type="term" value="C:ribosome"/>
    <property type="evidence" value="ECO:0007669"/>
    <property type="project" value="UniProtKB-KW"/>
</dbReference>
<comment type="similarity">
    <text evidence="1">Belongs to the bacterial ribosomal protein bL12 family.</text>
</comment>
<feature type="domain" description="Large ribosomal subunit protein bL12 C-terminal" evidence="7">
    <location>
        <begin position="863"/>
        <end position="930"/>
    </location>
</feature>
<comment type="caution">
    <text evidence="8">The sequence shown here is derived from an EMBL/GenBank/DDBJ whole genome shotgun (WGS) entry which is preliminary data.</text>
</comment>
<dbReference type="CDD" id="cd00387">
    <property type="entry name" value="Ribosomal_L7_L12"/>
    <property type="match status" value="1"/>
</dbReference>
<keyword evidence="9" id="KW-1185">Reference proteome</keyword>
<dbReference type="GO" id="GO:0009507">
    <property type="term" value="C:chloroplast"/>
    <property type="evidence" value="ECO:0007669"/>
    <property type="project" value="TreeGrafter"/>
</dbReference>
<dbReference type="InterPro" id="IPR011990">
    <property type="entry name" value="TPR-like_helical_dom_sf"/>
</dbReference>
<dbReference type="SUPFAM" id="SSF54736">
    <property type="entry name" value="ClpS-like"/>
    <property type="match status" value="1"/>
</dbReference>
<evidence type="ECO:0000256" key="1">
    <source>
        <dbReference type="ARBA" id="ARBA00007197"/>
    </source>
</evidence>
<dbReference type="FunFam" id="3.30.1390.10:FF:000001">
    <property type="entry name" value="50S ribosomal protein L7/L12"/>
    <property type="match status" value="1"/>
</dbReference>
<dbReference type="Proteomes" id="UP000233551">
    <property type="component" value="Unassembled WGS sequence"/>
</dbReference>
<dbReference type="Pfam" id="PF01535">
    <property type="entry name" value="PPR"/>
    <property type="match status" value="3"/>
</dbReference>
<gene>
    <name evidence="8" type="ORF">CRG98_008319</name>
</gene>
<keyword evidence="4" id="KW-0687">Ribonucleoprotein</keyword>